<keyword evidence="3" id="KW-1185">Reference proteome</keyword>
<dbReference type="EMBL" id="AP025564">
    <property type="protein sequence ID" value="BDE96792.1"/>
    <property type="molecule type" value="Genomic_DNA"/>
</dbReference>
<evidence type="ECO:0000313" key="2">
    <source>
        <dbReference type="EMBL" id="BDE96792.1"/>
    </source>
</evidence>
<name>A0ABN6MJ81_9ACTN</name>
<keyword evidence="1" id="KW-1133">Transmembrane helix</keyword>
<gene>
    <name evidence="2" type="ORF">CE91St30_21250</name>
</gene>
<feature type="transmembrane region" description="Helical" evidence="1">
    <location>
        <begin position="108"/>
        <end position="127"/>
    </location>
</feature>
<accession>A0ABN6MJ81</accession>
<evidence type="ECO:0000313" key="3">
    <source>
        <dbReference type="Proteomes" id="UP001320544"/>
    </source>
</evidence>
<proteinExistence type="predicted"/>
<dbReference type="Proteomes" id="UP001320544">
    <property type="component" value="Chromosome"/>
</dbReference>
<evidence type="ECO:0000256" key="1">
    <source>
        <dbReference type="SAM" id="Phobius"/>
    </source>
</evidence>
<keyword evidence="1" id="KW-0472">Membrane</keyword>
<sequence length="161" mass="17567">MTNQDIENLPEPVKKQRGSIRIMGIVCLAVAALYYVSLIGVVANVPLITSLFGTNPRVAIILGVIGTICLAFGIGTFHYQANNAERLKEMTYGQTDERYRLIRLKANAAMGTSFFTLVPFAIIGLKMTGHIDLVGMTVFLGVWIASLVVGAIALAYYQKRL</sequence>
<feature type="transmembrane region" description="Helical" evidence="1">
    <location>
        <begin position="22"/>
        <end position="46"/>
    </location>
</feature>
<keyword evidence="1" id="KW-0812">Transmembrane</keyword>
<reference evidence="2 3" key="1">
    <citation type="submission" date="2022-01" db="EMBL/GenBank/DDBJ databases">
        <title>Novel bile acid biosynthetic pathways are enriched in the microbiome of centenarians.</title>
        <authorList>
            <person name="Sato Y."/>
            <person name="Atarashi K."/>
            <person name="Plichta R.D."/>
            <person name="Arai Y."/>
            <person name="Sasajima S."/>
            <person name="Kearney M.S."/>
            <person name="Suda W."/>
            <person name="Takeshita K."/>
            <person name="Sasaki T."/>
            <person name="Okamoto S."/>
            <person name="Skelly N.A."/>
            <person name="Okamura Y."/>
            <person name="Vlamakis H."/>
            <person name="Li Y."/>
            <person name="Tanoue T."/>
            <person name="Takei H."/>
            <person name="Nittono H."/>
            <person name="Narushima S."/>
            <person name="Irie J."/>
            <person name="Itoh H."/>
            <person name="Moriya K."/>
            <person name="Sugiura Y."/>
            <person name="Suematsu M."/>
            <person name="Moritoki N."/>
            <person name="Shibata S."/>
            <person name="Littman R.D."/>
            <person name="Fischbach A.M."/>
            <person name="Uwamino Y."/>
            <person name="Inoue T."/>
            <person name="Honda A."/>
            <person name="Hattori M."/>
            <person name="Murai T."/>
            <person name="Xavier J.R."/>
            <person name="Hirose N."/>
            <person name="Honda K."/>
        </authorList>
    </citation>
    <scope>NUCLEOTIDE SEQUENCE [LARGE SCALE GENOMIC DNA]</scope>
    <source>
        <strain evidence="2 3">CE91-St30</strain>
    </source>
</reference>
<dbReference type="RefSeq" id="WP_102377743.1">
    <property type="nucleotide sequence ID" value="NZ_AP025564.1"/>
</dbReference>
<protein>
    <submittedName>
        <fullName evidence="2">Uncharacterized protein</fullName>
    </submittedName>
</protein>
<organism evidence="2 3">
    <name type="scientific">Raoultibacter timonensis</name>
    <dbReference type="NCBI Taxonomy" id="1907662"/>
    <lineage>
        <taxon>Bacteria</taxon>
        <taxon>Bacillati</taxon>
        <taxon>Actinomycetota</taxon>
        <taxon>Coriobacteriia</taxon>
        <taxon>Eggerthellales</taxon>
        <taxon>Eggerthellaceae</taxon>
        <taxon>Raoultibacter</taxon>
    </lineage>
</organism>
<feature type="transmembrane region" description="Helical" evidence="1">
    <location>
        <begin position="58"/>
        <end position="79"/>
    </location>
</feature>
<feature type="transmembrane region" description="Helical" evidence="1">
    <location>
        <begin position="133"/>
        <end position="157"/>
    </location>
</feature>